<dbReference type="PIRSF" id="PIRSF000654">
    <property type="entry name" value="Integrin-linked_kinase"/>
    <property type="match status" value="1"/>
</dbReference>
<dbReference type="InterPro" id="IPR000719">
    <property type="entry name" value="Prot_kinase_dom"/>
</dbReference>
<evidence type="ECO:0000256" key="6">
    <source>
        <dbReference type="ARBA" id="ARBA00023136"/>
    </source>
</evidence>
<reference evidence="8" key="1">
    <citation type="journal article" date="2012" name="Nature">
        <title>The oyster genome reveals stress adaptation and complexity of shell formation.</title>
        <authorList>
            <person name="Zhang G."/>
            <person name="Fang X."/>
            <person name="Guo X."/>
            <person name="Li L."/>
            <person name="Luo R."/>
            <person name="Xu F."/>
            <person name="Yang P."/>
            <person name="Zhang L."/>
            <person name="Wang X."/>
            <person name="Qi H."/>
            <person name="Xiong Z."/>
            <person name="Que H."/>
            <person name="Xie Y."/>
            <person name="Holland P.W."/>
            <person name="Paps J."/>
            <person name="Zhu Y."/>
            <person name="Wu F."/>
            <person name="Chen Y."/>
            <person name="Wang J."/>
            <person name="Peng C."/>
            <person name="Meng J."/>
            <person name="Yang L."/>
            <person name="Liu J."/>
            <person name="Wen B."/>
            <person name="Zhang N."/>
            <person name="Huang Z."/>
            <person name="Zhu Q."/>
            <person name="Feng Y."/>
            <person name="Mount A."/>
            <person name="Hedgecock D."/>
            <person name="Xu Z."/>
            <person name="Liu Y."/>
            <person name="Domazet-Loso T."/>
            <person name="Du Y."/>
            <person name="Sun X."/>
            <person name="Zhang S."/>
            <person name="Liu B."/>
            <person name="Cheng P."/>
            <person name="Jiang X."/>
            <person name="Li J."/>
            <person name="Fan D."/>
            <person name="Wang W."/>
            <person name="Fu W."/>
            <person name="Wang T."/>
            <person name="Wang B."/>
            <person name="Zhang J."/>
            <person name="Peng Z."/>
            <person name="Li Y."/>
            <person name="Li N."/>
            <person name="Wang J."/>
            <person name="Chen M."/>
            <person name="He Y."/>
            <person name="Tan F."/>
            <person name="Song X."/>
            <person name="Zheng Q."/>
            <person name="Huang R."/>
            <person name="Yang H."/>
            <person name="Du X."/>
            <person name="Chen L."/>
            <person name="Yang M."/>
            <person name="Gaffney P.M."/>
            <person name="Wang S."/>
            <person name="Luo L."/>
            <person name="She Z."/>
            <person name="Ming Y."/>
            <person name="Huang W."/>
            <person name="Zhang S."/>
            <person name="Huang B."/>
            <person name="Zhang Y."/>
            <person name="Qu T."/>
            <person name="Ni P."/>
            <person name="Miao G."/>
            <person name="Wang J."/>
            <person name="Wang Q."/>
            <person name="Steinberg C.E."/>
            <person name="Wang H."/>
            <person name="Li N."/>
            <person name="Qian L."/>
            <person name="Zhang G."/>
            <person name="Li Y."/>
            <person name="Yang H."/>
            <person name="Liu X."/>
            <person name="Wang J."/>
            <person name="Yin Y."/>
            <person name="Wang J."/>
        </authorList>
    </citation>
    <scope>NUCLEOTIDE SEQUENCE [LARGE SCALE GENOMIC DNA]</scope>
    <source>
        <strain evidence="8">05x7-T-G4-1.051#20</strain>
    </source>
</reference>
<dbReference type="SUPFAM" id="SSF56112">
    <property type="entry name" value="Protein kinase-like (PK-like)"/>
    <property type="match status" value="1"/>
</dbReference>
<keyword evidence="6" id="KW-0472">Membrane</keyword>
<dbReference type="SMART" id="SM00219">
    <property type="entry name" value="TyrKc"/>
    <property type="match status" value="1"/>
</dbReference>
<dbReference type="FunFam" id="1.10.510.10:FF:001512">
    <property type="entry name" value="Receptor tyrosine-protein kinase erbB-2"/>
    <property type="match status" value="1"/>
</dbReference>
<name>K1R927_MAGGI</name>
<accession>K1R927</accession>
<dbReference type="InterPro" id="IPR011009">
    <property type="entry name" value="Kinase-like_dom_sf"/>
</dbReference>
<dbReference type="Pfam" id="PF07714">
    <property type="entry name" value="PK_Tyr_Ser-Thr"/>
    <property type="match status" value="1"/>
</dbReference>
<protein>
    <submittedName>
        <fullName evidence="8">Tyrosine-protein kinase Fps85D</fullName>
    </submittedName>
</protein>
<dbReference type="GO" id="GO:0012505">
    <property type="term" value="C:endomembrane system"/>
    <property type="evidence" value="ECO:0007669"/>
    <property type="project" value="UniProtKB-SubCell"/>
</dbReference>
<keyword evidence="4 8" id="KW-0418">Kinase</keyword>
<keyword evidence="2" id="KW-0808">Transferase</keyword>
<dbReference type="InterPro" id="IPR001245">
    <property type="entry name" value="Ser-Thr/Tyr_kinase_cat_dom"/>
</dbReference>
<dbReference type="AlphaFoldDB" id="K1R927"/>
<gene>
    <name evidence="8" type="ORF">CGI_10024204</name>
</gene>
<evidence type="ECO:0000256" key="1">
    <source>
        <dbReference type="ARBA" id="ARBA00004308"/>
    </source>
</evidence>
<dbReference type="GO" id="GO:0005524">
    <property type="term" value="F:ATP binding"/>
    <property type="evidence" value="ECO:0007669"/>
    <property type="project" value="UniProtKB-KW"/>
</dbReference>
<dbReference type="PROSITE" id="PS00109">
    <property type="entry name" value="PROTEIN_KINASE_TYR"/>
    <property type="match status" value="1"/>
</dbReference>
<evidence type="ECO:0000256" key="5">
    <source>
        <dbReference type="ARBA" id="ARBA00022840"/>
    </source>
</evidence>
<evidence type="ECO:0000256" key="4">
    <source>
        <dbReference type="ARBA" id="ARBA00022777"/>
    </source>
</evidence>
<dbReference type="EMBL" id="JH817333">
    <property type="protein sequence ID" value="EKC37650.1"/>
    <property type="molecule type" value="Genomic_DNA"/>
</dbReference>
<comment type="subcellular location">
    <subcellularLocation>
        <location evidence="1">Endomembrane system</location>
    </subcellularLocation>
</comment>
<dbReference type="InParanoid" id="K1R927"/>
<dbReference type="GO" id="GO:0004713">
    <property type="term" value="F:protein tyrosine kinase activity"/>
    <property type="evidence" value="ECO:0007669"/>
    <property type="project" value="UniProtKB-KW"/>
</dbReference>
<keyword evidence="3" id="KW-0547">Nucleotide-binding</keyword>
<keyword evidence="7" id="KW-0829">Tyrosine-protein kinase</keyword>
<dbReference type="PRINTS" id="PR00109">
    <property type="entry name" value="TYRKINASE"/>
</dbReference>
<dbReference type="GO" id="GO:0050793">
    <property type="term" value="P:regulation of developmental process"/>
    <property type="evidence" value="ECO:0007669"/>
    <property type="project" value="UniProtKB-ARBA"/>
</dbReference>
<dbReference type="HOGENOM" id="CLU_000288_7_40_1"/>
<dbReference type="InterPro" id="IPR008266">
    <property type="entry name" value="Tyr_kinase_AS"/>
</dbReference>
<dbReference type="GO" id="GO:0048468">
    <property type="term" value="P:cell development"/>
    <property type="evidence" value="ECO:0007669"/>
    <property type="project" value="UniProtKB-ARBA"/>
</dbReference>
<proteinExistence type="predicted"/>
<evidence type="ECO:0000256" key="2">
    <source>
        <dbReference type="ARBA" id="ARBA00022679"/>
    </source>
</evidence>
<dbReference type="InterPro" id="IPR020635">
    <property type="entry name" value="Tyr_kinase_cat_dom"/>
</dbReference>
<dbReference type="PROSITE" id="PS50011">
    <property type="entry name" value="PROTEIN_KINASE_DOM"/>
    <property type="match status" value="1"/>
</dbReference>
<dbReference type="PANTHER" id="PTHR24418">
    <property type="entry name" value="TYROSINE-PROTEIN KINASE"/>
    <property type="match status" value="1"/>
</dbReference>
<evidence type="ECO:0000256" key="3">
    <source>
        <dbReference type="ARBA" id="ARBA00022741"/>
    </source>
</evidence>
<evidence type="ECO:0000313" key="8">
    <source>
        <dbReference type="EMBL" id="EKC37650.1"/>
    </source>
</evidence>
<dbReference type="InterPro" id="IPR050198">
    <property type="entry name" value="Non-receptor_tyrosine_kinases"/>
</dbReference>
<sequence>MLKFACINFHFKKGSFGVVHKALYKPTGAIFAVKTCHIQLPLDQHKKLLQEGMRLRQYDHPNIVKFIGIAAQRQPIMVVMEYIPGGSLLRYLKDYKHALTKKLQITMCKDAAEGMAYLESKRCIHRDLATRNCLVGDNSAVKISDFGLSREEEVYLMANLCFPVRWTAPESFTHKIFTSKSDVWSFGVLMWEIFSKGKVPYADKLDGEVMATVRGGFTMDVPEGTPKEISSLMKNCWAYNPTDRYNFARIKNELQVIYEQC</sequence>
<organism evidence="8">
    <name type="scientific">Magallana gigas</name>
    <name type="common">Pacific oyster</name>
    <name type="synonym">Crassostrea gigas</name>
    <dbReference type="NCBI Taxonomy" id="29159"/>
    <lineage>
        <taxon>Eukaryota</taxon>
        <taxon>Metazoa</taxon>
        <taxon>Spiralia</taxon>
        <taxon>Lophotrochozoa</taxon>
        <taxon>Mollusca</taxon>
        <taxon>Bivalvia</taxon>
        <taxon>Autobranchia</taxon>
        <taxon>Pteriomorphia</taxon>
        <taxon>Ostreida</taxon>
        <taxon>Ostreoidea</taxon>
        <taxon>Ostreidae</taxon>
        <taxon>Magallana</taxon>
    </lineage>
</organism>
<dbReference type="GO" id="GO:0030182">
    <property type="term" value="P:neuron differentiation"/>
    <property type="evidence" value="ECO:0007669"/>
    <property type="project" value="UniProtKB-ARBA"/>
</dbReference>
<dbReference type="Gene3D" id="1.10.510.10">
    <property type="entry name" value="Transferase(Phosphotransferase) domain 1"/>
    <property type="match status" value="1"/>
</dbReference>
<evidence type="ECO:0000256" key="7">
    <source>
        <dbReference type="ARBA" id="ARBA00023137"/>
    </source>
</evidence>
<keyword evidence="5" id="KW-0067">ATP-binding</keyword>